<dbReference type="Pfam" id="PF01850">
    <property type="entry name" value="PIN"/>
    <property type="match status" value="1"/>
</dbReference>
<accession>A0A832DI19</accession>
<dbReference type="Gene3D" id="3.40.50.1010">
    <property type="entry name" value="5'-nuclease"/>
    <property type="match status" value="1"/>
</dbReference>
<dbReference type="EMBL" id="DSVI01000016">
    <property type="protein sequence ID" value="HGT48360.1"/>
    <property type="molecule type" value="Genomic_DNA"/>
</dbReference>
<gene>
    <name evidence="2" type="ORF">ENS56_10010</name>
</gene>
<protein>
    <recommendedName>
        <fullName evidence="1">PIN domain-containing protein</fullName>
    </recommendedName>
</protein>
<sequence>MPEGALLDTSFFIRFLNEKDELFENADKYYQYFLKKEIRLFISTISIAEYCVGGSIDQLPLRNLIVLPFNIKHAEKAGEFARILYKARKNKNLKVAERPIIINDAKLFAQAHSDERINYYLTADTNSIQLYNNIKSKINLDFAFIDIRNKHSDTFGILDL</sequence>
<dbReference type="SUPFAM" id="SSF88723">
    <property type="entry name" value="PIN domain-like"/>
    <property type="match status" value="1"/>
</dbReference>
<feature type="domain" description="PIN" evidence="1">
    <location>
        <begin position="6"/>
        <end position="114"/>
    </location>
</feature>
<dbReference type="InterPro" id="IPR029060">
    <property type="entry name" value="PIN-like_dom_sf"/>
</dbReference>
<dbReference type="AlphaFoldDB" id="A0A832DI19"/>
<evidence type="ECO:0000259" key="1">
    <source>
        <dbReference type="Pfam" id="PF01850"/>
    </source>
</evidence>
<name>A0A832DI19_9BACT</name>
<organism evidence="2">
    <name type="scientific">Ignavibacterium album</name>
    <dbReference type="NCBI Taxonomy" id="591197"/>
    <lineage>
        <taxon>Bacteria</taxon>
        <taxon>Pseudomonadati</taxon>
        <taxon>Ignavibacteriota</taxon>
        <taxon>Ignavibacteria</taxon>
        <taxon>Ignavibacteriales</taxon>
        <taxon>Ignavibacteriaceae</taxon>
        <taxon>Ignavibacterium</taxon>
    </lineage>
</organism>
<reference evidence="2" key="1">
    <citation type="journal article" date="2020" name="mSystems">
        <title>Genome- and Community-Level Interaction Insights into Carbon Utilization and Element Cycling Functions of Hydrothermarchaeota in Hydrothermal Sediment.</title>
        <authorList>
            <person name="Zhou Z."/>
            <person name="Liu Y."/>
            <person name="Xu W."/>
            <person name="Pan J."/>
            <person name="Luo Z.H."/>
            <person name="Li M."/>
        </authorList>
    </citation>
    <scope>NUCLEOTIDE SEQUENCE [LARGE SCALE GENOMIC DNA]</scope>
    <source>
        <strain evidence="2">SpSt-500</strain>
    </source>
</reference>
<dbReference type="InterPro" id="IPR002716">
    <property type="entry name" value="PIN_dom"/>
</dbReference>
<comment type="caution">
    <text evidence="2">The sequence shown here is derived from an EMBL/GenBank/DDBJ whole genome shotgun (WGS) entry which is preliminary data.</text>
</comment>
<proteinExistence type="predicted"/>
<evidence type="ECO:0000313" key="2">
    <source>
        <dbReference type="EMBL" id="HGT48360.1"/>
    </source>
</evidence>